<feature type="non-terminal residue" evidence="2">
    <location>
        <position position="401"/>
    </location>
</feature>
<dbReference type="EMBL" id="LAZR01012251">
    <property type="protein sequence ID" value="KKM27826.1"/>
    <property type="molecule type" value="Genomic_DNA"/>
</dbReference>
<dbReference type="PANTHER" id="PTHR33375:SF1">
    <property type="entry name" value="CHROMOSOME-PARTITIONING PROTEIN PARB-RELATED"/>
    <property type="match status" value="1"/>
</dbReference>
<dbReference type="InterPro" id="IPR003115">
    <property type="entry name" value="ParB_N"/>
</dbReference>
<dbReference type="SMART" id="SM00470">
    <property type="entry name" value="ParB"/>
    <property type="match status" value="1"/>
</dbReference>
<organism evidence="2">
    <name type="scientific">marine sediment metagenome</name>
    <dbReference type="NCBI Taxonomy" id="412755"/>
    <lineage>
        <taxon>unclassified sequences</taxon>
        <taxon>metagenomes</taxon>
        <taxon>ecological metagenomes</taxon>
    </lineage>
</organism>
<evidence type="ECO:0000313" key="2">
    <source>
        <dbReference type="EMBL" id="KKM27826.1"/>
    </source>
</evidence>
<feature type="domain" description="ParB-like N-terminal" evidence="1">
    <location>
        <begin position="15"/>
        <end position="108"/>
    </location>
</feature>
<dbReference type="InterPro" id="IPR036086">
    <property type="entry name" value="ParB/Sulfiredoxin_sf"/>
</dbReference>
<protein>
    <recommendedName>
        <fullName evidence="1">ParB-like N-terminal domain-containing protein</fullName>
    </recommendedName>
</protein>
<proteinExistence type="predicted"/>
<dbReference type="GO" id="GO:0007059">
    <property type="term" value="P:chromosome segregation"/>
    <property type="evidence" value="ECO:0007669"/>
    <property type="project" value="TreeGrafter"/>
</dbReference>
<dbReference type="InterPro" id="IPR050336">
    <property type="entry name" value="Chromosome_partition/occlusion"/>
</dbReference>
<gene>
    <name evidence="2" type="ORF">LCGC14_1570860</name>
</gene>
<dbReference type="Gene3D" id="3.90.1530.30">
    <property type="match status" value="1"/>
</dbReference>
<dbReference type="PANTHER" id="PTHR33375">
    <property type="entry name" value="CHROMOSOME-PARTITIONING PROTEIN PARB-RELATED"/>
    <property type="match status" value="1"/>
</dbReference>
<dbReference type="GO" id="GO:0005694">
    <property type="term" value="C:chromosome"/>
    <property type="evidence" value="ECO:0007669"/>
    <property type="project" value="TreeGrafter"/>
</dbReference>
<name>A0A0F9IJN8_9ZZZZ</name>
<dbReference type="GO" id="GO:0045881">
    <property type="term" value="P:positive regulation of sporulation resulting in formation of a cellular spore"/>
    <property type="evidence" value="ECO:0007669"/>
    <property type="project" value="TreeGrafter"/>
</dbReference>
<dbReference type="Pfam" id="PF02195">
    <property type="entry name" value="ParB_N"/>
    <property type="match status" value="1"/>
</dbReference>
<dbReference type="SUPFAM" id="SSF110849">
    <property type="entry name" value="ParB/Sulfiredoxin"/>
    <property type="match status" value="1"/>
</dbReference>
<accession>A0A0F9IJN8</accession>
<comment type="caution">
    <text evidence="2">The sequence shown here is derived from an EMBL/GenBank/DDBJ whole genome shotgun (WGS) entry which is preliminary data.</text>
</comment>
<reference evidence="2" key="1">
    <citation type="journal article" date="2015" name="Nature">
        <title>Complex archaea that bridge the gap between prokaryotes and eukaryotes.</title>
        <authorList>
            <person name="Spang A."/>
            <person name="Saw J.H."/>
            <person name="Jorgensen S.L."/>
            <person name="Zaremba-Niedzwiedzka K."/>
            <person name="Martijn J."/>
            <person name="Lind A.E."/>
            <person name="van Eijk R."/>
            <person name="Schleper C."/>
            <person name="Guy L."/>
            <person name="Ettema T.J."/>
        </authorList>
    </citation>
    <scope>NUCLEOTIDE SEQUENCE</scope>
</reference>
<sequence>MENSKSIDHFQPREMTISLDKITVNPETRIRKESKKIELKYIAIRETMRMSRLWHAIIVYKEGNKYHLIAGYLRFRAAAELGWKTIKANVYTKISRIERKLIEIAENNSRQNFSNFEFYDGLKQLKYEFEKIKKNKSNLQKSDLGSVFSIFEIDFSRSFVTAFYKILGFHPRILRRKVRILNAMENELIDIETLKLFENEMISEKGLLSILKEKDTKQLQAEDELGKKSNKHIINSKLSPYIKNKNNTRPTITSPVKIGEKISKEHEDYIKKLGESAIESLRKIEKPCFENQLDKDTRIDELHSTQTHLLETSTRSKKAIEAKNKSLEEKKDVVLKIRKEIVEGFINSGKDIITPQKNKTPIKKTLLNQPEKYVDKPSIRNESFTLKNNLSNISFENSSME</sequence>
<evidence type="ECO:0000259" key="1">
    <source>
        <dbReference type="SMART" id="SM00470"/>
    </source>
</evidence>
<dbReference type="AlphaFoldDB" id="A0A0F9IJN8"/>